<evidence type="ECO:0000256" key="9">
    <source>
        <dbReference type="ARBA" id="ARBA00053570"/>
    </source>
</evidence>
<name>A0A1D2QPQ1_9GAMM</name>
<evidence type="ECO:0000313" key="13">
    <source>
        <dbReference type="EMBL" id="ODS23520.1"/>
    </source>
</evidence>
<keyword evidence="3 10" id="KW-0547">Nucleotide-binding</keyword>
<feature type="region of interest" description="Disordered" evidence="11">
    <location>
        <begin position="1"/>
        <end position="28"/>
    </location>
</feature>
<evidence type="ECO:0000256" key="2">
    <source>
        <dbReference type="ARBA" id="ARBA00022490"/>
    </source>
</evidence>
<dbReference type="NCBIfam" id="TIGR00064">
    <property type="entry name" value="ftsY"/>
    <property type="match status" value="1"/>
</dbReference>
<dbReference type="InterPro" id="IPR000897">
    <property type="entry name" value="SRP54_GTPase_dom"/>
</dbReference>
<evidence type="ECO:0000259" key="12">
    <source>
        <dbReference type="PROSITE" id="PS00300"/>
    </source>
</evidence>
<dbReference type="PANTHER" id="PTHR43134">
    <property type="entry name" value="SIGNAL RECOGNITION PARTICLE RECEPTOR SUBUNIT ALPHA"/>
    <property type="match status" value="1"/>
</dbReference>
<dbReference type="Gene3D" id="1.20.120.140">
    <property type="entry name" value="Signal recognition particle SRP54, nucleotide-binding domain"/>
    <property type="match status" value="1"/>
</dbReference>
<dbReference type="GO" id="GO:0005886">
    <property type="term" value="C:plasma membrane"/>
    <property type="evidence" value="ECO:0007669"/>
    <property type="project" value="UniProtKB-SubCell"/>
</dbReference>
<proteinExistence type="inferred from homology"/>
<dbReference type="Gene3D" id="3.40.50.300">
    <property type="entry name" value="P-loop containing nucleotide triphosphate hydrolases"/>
    <property type="match status" value="1"/>
</dbReference>
<dbReference type="InterPro" id="IPR036225">
    <property type="entry name" value="SRP/SRP_N"/>
</dbReference>
<keyword evidence="1 10" id="KW-1003">Cell membrane</keyword>
<comment type="similarity">
    <text evidence="10">Belongs to the GTP-binding SRP family. FtsY subfamily.</text>
</comment>
<dbReference type="InterPro" id="IPR013822">
    <property type="entry name" value="Signal_recog_particl_SRP54_hlx"/>
</dbReference>
<keyword evidence="6 10" id="KW-0472">Membrane</keyword>
<dbReference type="FunFam" id="1.20.120.140:FF:000002">
    <property type="entry name" value="Signal recognition particle receptor FtsY"/>
    <property type="match status" value="1"/>
</dbReference>
<evidence type="ECO:0000256" key="4">
    <source>
        <dbReference type="ARBA" id="ARBA00022801"/>
    </source>
</evidence>
<dbReference type="FunFam" id="3.40.50.300:FF:000053">
    <property type="entry name" value="Signal recognition particle receptor FtsY"/>
    <property type="match status" value="1"/>
</dbReference>
<comment type="subcellular location">
    <subcellularLocation>
        <location evidence="10">Cell membrane</location>
        <topology evidence="10">Peripheral membrane protein</topology>
        <orientation evidence="10">Cytoplasmic side</orientation>
    </subcellularLocation>
    <subcellularLocation>
        <location evidence="10">Cytoplasm</location>
    </subcellularLocation>
</comment>
<reference evidence="13 14" key="1">
    <citation type="journal article" date="2016" name="Appl. Environ. Microbiol.">
        <title>Lack of Overt Genome Reduction in the Bryostatin-Producing Bryozoan Symbiont "Candidatus Endobugula sertula".</title>
        <authorList>
            <person name="Miller I.J."/>
            <person name="Vanee N."/>
            <person name="Fong S.S."/>
            <person name="Lim-Fong G.E."/>
            <person name="Kwan J.C."/>
        </authorList>
    </citation>
    <scope>NUCLEOTIDE SEQUENCE [LARGE SCALE GENOMIC DNA]</scope>
    <source>
        <strain evidence="13">AB1-4</strain>
    </source>
</reference>
<evidence type="ECO:0000256" key="5">
    <source>
        <dbReference type="ARBA" id="ARBA00023134"/>
    </source>
</evidence>
<dbReference type="GO" id="GO:0006614">
    <property type="term" value="P:SRP-dependent cotranslational protein targeting to membrane"/>
    <property type="evidence" value="ECO:0007669"/>
    <property type="project" value="InterPro"/>
</dbReference>
<dbReference type="SUPFAM" id="SSF52540">
    <property type="entry name" value="P-loop containing nucleoside triphosphate hydrolases"/>
    <property type="match status" value="1"/>
</dbReference>
<evidence type="ECO:0000256" key="7">
    <source>
        <dbReference type="ARBA" id="ARBA00023170"/>
    </source>
</evidence>
<evidence type="ECO:0000256" key="3">
    <source>
        <dbReference type="ARBA" id="ARBA00022741"/>
    </source>
</evidence>
<dbReference type="PROSITE" id="PS00300">
    <property type="entry name" value="SRP54"/>
    <property type="match status" value="1"/>
</dbReference>
<dbReference type="InterPro" id="IPR027417">
    <property type="entry name" value="P-loop_NTPase"/>
</dbReference>
<dbReference type="Proteomes" id="UP000242502">
    <property type="component" value="Unassembled WGS sequence"/>
</dbReference>
<feature type="binding site" evidence="10">
    <location>
        <begin position="227"/>
        <end position="231"/>
    </location>
    <ligand>
        <name>GTP</name>
        <dbReference type="ChEBI" id="CHEBI:37565"/>
    </ligand>
</feature>
<accession>A0A1D2QPQ1</accession>
<dbReference type="SMART" id="SM00962">
    <property type="entry name" value="SRP54"/>
    <property type="match status" value="1"/>
</dbReference>
<feature type="binding site" evidence="10">
    <location>
        <begin position="291"/>
        <end position="294"/>
    </location>
    <ligand>
        <name>GTP</name>
        <dbReference type="ChEBI" id="CHEBI:37565"/>
    </ligand>
</feature>
<dbReference type="GO" id="GO:0005047">
    <property type="term" value="F:signal recognition particle binding"/>
    <property type="evidence" value="ECO:0007669"/>
    <property type="project" value="TreeGrafter"/>
</dbReference>
<dbReference type="InterPro" id="IPR003593">
    <property type="entry name" value="AAA+_ATPase"/>
</dbReference>
<keyword evidence="5 10" id="KW-0342">GTP-binding</keyword>
<comment type="caution">
    <text evidence="13">The sequence shown here is derived from an EMBL/GenBank/DDBJ whole genome shotgun (WGS) entry which is preliminary data.</text>
</comment>
<dbReference type="CDD" id="cd17874">
    <property type="entry name" value="FtsY"/>
    <property type="match status" value="1"/>
</dbReference>
<dbReference type="STRING" id="62101.AB835_08405"/>
<dbReference type="GO" id="GO:0005525">
    <property type="term" value="F:GTP binding"/>
    <property type="evidence" value="ECO:0007669"/>
    <property type="project" value="UniProtKB-UniRule"/>
</dbReference>
<dbReference type="HAMAP" id="MF_00920">
    <property type="entry name" value="FtsY"/>
    <property type="match status" value="1"/>
</dbReference>
<dbReference type="SUPFAM" id="SSF47364">
    <property type="entry name" value="Domain of the SRP/SRP receptor G-proteins"/>
    <property type="match status" value="1"/>
</dbReference>
<evidence type="ECO:0000313" key="14">
    <source>
        <dbReference type="Proteomes" id="UP000242502"/>
    </source>
</evidence>
<keyword evidence="7 10" id="KW-0675">Receptor</keyword>
<organism evidence="13 14">
    <name type="scientific">Candidatus Endobugula sertula</name>
    <name type="common">Bugula neritina bacterial symbiont</name>
    <dbReference type="NCBI Taxonomy" id="62101"/>
    <lineage>
        <taxon>Bacteria</taxon>
        <taxon>Pseudomonadati</taxon>
        <taxon>Pseudomonadota</taxon>
        <taxon>Gammaproteobacteria</taxon>
        <taxon>Cellvibrionales</taxon>
        <taxon>Cellvibrionaceae</taxon>
        <taxon>Candidatus Endobugula</taxon>
    </lineage>
</organism>
<dbReference type="EC" id="3.6.5.4" evidence="10"/>
<dbReference type="GO" id="GO:0003924">
    <property type="term" value="F:GTPase activity"/>
    <property type="evidence" value="ECO:0007669"/>
    <property type="project" value="UniProtKB-UniRule"/>
</dbReference>
<dbReference type="InterPro" id="IPR042101">
    <property type="entry name" value="SRP54_N_sf"/>
</dbReference>
<keyword evidence="4 10" id="KW-0378">Hydrolase</keyword>
<dbReference type="EMBL" id="MDLC01000026">
    <property type="protein sequence ID" value="ODS23520.1"/>
    <property type="molecule type" value="Genomic_DNA"/>
</dbReference>
<comment type="catalytic activity">
    <reaction evidence="8 10">
        <text>GTP + H2O = GDP + phosphate + H(+)</text>
        <dbReference type="Rhea" id="RHEA:19669"/>
        <dbReference type="ChEBI" id="CHEBI:15377"/>
        <dbReference type="ChEBI" id="CHEBI:15378"/>
        <dbReference type="ChEBI" id="CHEBI:37565"/>
        <dbReference type="ChEBI" id="CHEBI:43474"/>
        <dbReference type="ChEBI" id="CHEBI:58189"/>
        <dbReference type="EC" id="3.6.5.4"/>
    </reaction>
</comment>
<dbReference type="SMART" id="SM00382">
    <property type="entry name" value="AAA"/>
    <property type="match status" value="1"/>
</dbReference>
<evidence type="ECO:0000256" key="10">
    <source>
        <dbReference type="HAMAP-Rule" id="MF_00920"/>
    </source>
</evidence>
<dbReference type="SMART" id="SM00963">
    <property type="entry name" value="SRP54_N"/>
    <property type="match status" value="1"/>
</dbReference>
<dbReference type="InterPro" id="IPR004390">
    <property type="entry name" value="SR_rcpt_FtsY"/>
</dbReference>
<evidence type="ECO:0000256" key="1">
    <source>
        <dbReference type="ARBA" id="ARBA00022475"/>
    </source>
</evidence>
<evidence type="ECO:0000256" key="8">
    <source>
        <dbReference type="ARBA" id="ARBA00048027"/>
    </source>
</evidence>
<protein>
    <recommendedName>
        <fullName evidence="10">Signal recognition particle receptor FtsY</fullName>
        <shortName evidence="10">SRP receptor</shortName>
        <ecNumber evidence="10">3.6.5.4</ecNumber>
    </recommendedName>
</protein>
<dbReference type="GO" id="GO:0005737">
    <property type="term" value="C:cytoplasm"/>
    <property type="evidence" value="ECO:0007669"/>
    <property type="project" value="UniProtKB-SubCell"/>
</dbReference>
<comment type="function">
    <text evidence="9 10">Involved in targeting and insertion of nascent membrane proteins into the cytoplasmic membrane. Acts as a receptor for the complex formed by the signal recognition particle (SRP) and the ribosome-nascent chain (RNC). Interaction with SRP-RNC leads to the transfer of the RNC complex to the Sec translocase for insertion into the membrane, the hydrolysis of GTP by both Ffh and FtsY, and the dissociation of the SRP-FtsY complex into the individual components.</text>
</comment>
<dbReference type="PANTHER" id="PTHR43134:SF1">
    <property type="entry name" value="SIGNAL RECOGNITION PARTICLE RECEPTOR SUBUNIT ALPHA"/>
    <property type="match status" value="1"/>
</dbReference>
<feature type="binding site" evidence="10">
    <location>
        <begin position="145"/>
        <end position="152"/>
    </location>
    <ligand>
        <name>GTP</name>
        <dbReference type="ChEBI" id="CHEBI:37565"/>
    </ligand>
</feature>
<dbReference type="Pfam" id="PF00448">
    <property type="entry name" value="SRP54"/>
    <property type="match status" value="1"/>
</dbReference>
<dbReference type="Pfam" id="PF02881">
    <property type="entry name" value="SRP54_N"/>
    <property type="match status" value="1"/>
</dbReference>
<evidence type="ECO:0000256" key="6">
    <source>
        <dbReference type="ARBA" id="ARBA00023136"/>
    </source>
</evidence>
<feature type="compositionally biased region" description="Basic and acidic residues" evidence="11">
    <location>
        <begin position="13"/>
        <end position="25"/>
    </location>
</feature>
<gene>
    <name evidence="10" type="primary">ftsY</name>
    <name evidence="13" type="ORF">AB835_08405</name>
</gene>
<comment type="subunit">
    <text evidence="10">Part of the signal recognition particle protein translocation system, which is composed of SRP and FtsY. SRP is a ribonucleoprotein composed of Ffh and a 4.5S RNA molecule.</text>
</comment>
<dbReference type="AlphaFoldDB" id="A0A1D2QPQ1"/>
<keyword evidence="2 10" id="KW-0963">Cytoplasm</keyword>
<feature type="domain" description="SRP54-type proteins GTP-binding" evidence="12">
    <location>
        <begin position="312"/>
        <end position="325"/>
    </location>
</feature>
<evidence type="ECO:0000256" key="11">
    <source>
        <dbReference type="SAM" id="MobiDB-lite"/>
    </source>
</evidence>
<sequence length="351" mass="37767">MFFKRSKTTTTDNSDHNKSAEKSEKPSPGLFQRIRQGLSKTSDQLSKGIASLVFGKQHIDDELLEELETQLLLADVGIDATTKIIGQLTVAVNRKQFKDGDALYKSLQQQLRDLLSPVEQPLKIDIHHSIGEDGGKTPVVILVVGVNGVGKTTTIGKLTKRLQNEGRSVMLAAGDTFRAAAVEQLKVWGERNSVPVVAQHTGADSASVIFDALCSAKSKGIDVLIADTAGRLHNKGHLMDELAKVKRVMAKLDAKAPHEVLLVLDAGTGQNALSQTEHFIEAAGVTGLALTKLDGTAKGGIIFALSERFVLPVRYIGVGEGIDDLQPFVADDFVNALFYRENVSHGNNAAE</sequence>